<reference evidence="4 5" key="1">
    <citation type="submission" date="2019-03" db="EMBL/GenBank/DDBJ databases">
        <title>Genomic Encyclopedia of Type Strains, Phase III (KMG-III): the genomes of soil and plant-associated and newly described type strains.</title>
        <authorList>
            <person name="Whitman W."/>
        </authorList>
    </citation>
    <scope>NUCLEOTIDE SEQUENCE [LARGE SCALE GENOMIC DNA]</scope>
    <source>
        <strain evidence="4 5">VKM Ac-2575</strain>
    </source>
</reference>
<comment type="caution">
    <text evidence="4">The sequence shown here is derived from an EMBL/GenBank/DDBJ whole genome shotgun (WGS) entry which is preliminary data.</text>
</comment>
<dbReference type="GO" id="GO:0004029">
    <property type="term" value="F:aldehyde dehydrogenase (NAD+) activity"/>
    <property type="evidence" value="ECO:0007669"/>
    <property type="project" value="TreeGrafter"/>
</dbReference>
<accession>A0A4R7SXL2</accession>
<dbReference type="InterPro" id="IPR051783">
    <property type="entry name" value="NAD(P)-dependent_oxidoreduct"/>
</dbReference>
<dbReference type="AlphaFoldDB" id="A0A4R7SXL2"/>
<keyword evidence="2" id="KW-0472">Membrane</keyword>
<dbReference type="InterPro" id="IPR036291">
    <property type="entry name" value="NAD(P)-bd_dom_sf"/>
</dbReference>
<dbReference type="GO" id="GO:0005737">
    <property type="term" value="C:cytoplasm"/>
    <property type="evidence" value="ECO:0007669"/>
    <property type="project" value="TreeGrafter"/>
</dbReference>
<evidence type="ECO:0000313" key="4">
    <source>
        <dbReference type="EMBL" id="TDU83207.1"/>
    </source>
</evidence>
<dbReference type="InterPro" id="IPR001509">
    <property type="entry name" value="Epimerase_deHydtase"/>
</dbReference>
<feature type="transmembrane region" description="Helical" evidence="2">
    <location>
        <begin position="12"/>
        <end position="34"/>
    </location>
</feature>
<sequence>MSVLLSAEVMGFVPGACLAVLVEILILGGTAFLGRELATQALARGHAVTCLARGESGAVAEGATLIAADRSSPDAYAAIPDRQWDAVFEVSWQPGFVRGALDALADKAKHWTYVSTGNVYEKFDTPGADESAPLRAATDQDVADRELYGEAKVACELASIDAVGDRLVIARAGLIGGPGDASDRGGAWVARAARAPEEPMLVPDTPDLATSIIDVRDLASWLLDCAERGRTGTFDAVGPVVPFGEWIALVREVGGHTGPVVLAPREWLEAQEVGHYMGPESLAMWLTEPGYEGWSSRSGQAALAAGLTHRPREEFLRDTLAWERELGLDRDRKAGLSPERERELIGRRTVGE</sequence>
<keyword evidence="2" id="KW-0812">Transmembrane</keyword>
<proteinExistence type="predicted"/>
<protein>
    <submittedName>
        <fullName evidence="4">Nucleoside-diphosphate-sugar epimerase</fullName>
    </submittedName>
</protein>
<dbReference type="SUPFAM" id="SSF51735">
    <property type="entry name" value="NAD(P)-binding Rossmann-fold domains"/>
    <property type="match status" value="1"/>
</dbReference>
<evidence type="ECO:0000259" key="3">
    <source>
        <dbReference type="Pfam" id="PF01370"/>
    </source>
</evidence>
<feature type="domain" description="NAD-dependent epimerase/dehydratase" evidence="3">
    <location>
        <begin position="24"/>
        <end position="228"/>
    </location>
</feature>
<dbReference type="PANTHER" id="PTHR48079">
    <property type="entry name" value="PROTEIN YEEZ"/>
    <property type="match status" value="1"/>
</dbReference>
<dbReference type="EMBL" id="SOCE01000002">
    <property type="protein sequence ID" value="TDU83207.1"/>
    <property type="molecule type" value="Genomic_DNA"/>
</dbReference>
<name>A0A4R7SXL2_9ACTN</name>
<dbReference type="PANTHER" id="PTHR48079:SF6">
    <property type="entry name" value="NAD(P)-BINDING DOMAIN-CONTAINING PROTEIN-RELATED"/>
    <property type="match status" value="1"/>
</dbReference>
<dbReference type="Pfam" id="PF01370">
    <property type="entry name" value="Epimerase"/>
    <property type="match status" value="1"/>
</dbReference>
<keyword evidence="2" id="KW-1133">Transmembrane helix</keyword>
<feature type="region of interest" description="Disordered" evidence="1">
    <location>
        <begin position="332"/>
        <end position="352"/>
    </location>
</feature>
<keyword evidence="5" id="KW-1185">Reference proteome</keyword>
<dbReference type="Proteomes" id="UP000295151">
    <property type="component" value="Unassembled WGS sequence"/>
</dbReference>
<evidence type="ECO:0000256" key="2">
    <source>
        <dbReference type="SAM" id="Phobius"/>
    </source>
</evidence>
<organism evidence="4 5">
    <name type="scientific">Kribbella voronezhensis</name>
    <dbReference type="NCBI Taxonomy" id="2512212"/>
    <lineage>
        <taxon>Bacteria</taxon>
        <taxon>Bacillati</taxon>
        <taxon>Actinomycetota</taxon>
        <taxon>Actinomycetes</taxon>
        <taxon>Propionibacteriales</taxon>
        <taxon>Kribbellaceae</taxon>
        <taxon>Kribbella</taxon>
    </lineage>
</organism>
<dbReference type="Gene3D" id="3.40.50.720">
    <property type="entry name" value="NAD(P)-binding Rossmann-like Domain"/>
    <property type="match status" value="1"/>
</dbReference>
<evidence type="ECO:0000313" key="5">
    <source>
        <dbReference type="Proteomes" id="UP000295151"/>
    </source>
</evidence>
<gene>
    <name evidence="4" type="ORF">EV138_5669</name>
</gene>
<evidence type="ECO:0000256" key="1">
    <source>
        <dbReference type="SAM" id="MobiDB-lite"/>
    </source>
</evidence>